<keyword evidence="4 7" id="KW-0812">Transmembrane</keyword>
<dbReference type="GO" id="GO:0005886">
    <property type="term" value="C:plasma membrane"/>
    <property type="evidence" value="ECO:0000318"/>
    <property type="project" value="GO_Central"/>
</dbReference>
<dbReference type="Gene3D" id="1.20.1720.10">
    <property type="entry name" value="Multidrug resistance protein D"/>
    <property type="match status" value="1"/>
</dbReference>
<dbReference type="GO" id="GO:0022857">
    <property type="term" value="F:transmembrane transporter activity"/>
    <property type="evidence" value="ECO:0000318"/>
    <property type="project" value="GO_Central"/>
</dbReference>
<dbReference type="InterPro" id="IPR004638">
    <property type="entry name" value="EmrB-like"/>
</dbReference>
<feature type="transmembrane region" description="Helical" evidence="7">
    <location>
        <begin position="216"/>
        <end position="237"/>
    </location>
</feature>
<evidence type="ECO:0000256" key="3">
    <source>
        <dbReference type="ARBA" id="ARBA00022475"/>
    </source>
</evidence>
<dbReference type="KEGG" id="cau:Caur_3373"/>
<dbReference type="InParanoid" id="A9WJU2"/>
<evidence type="ECO:0000256" key="4">
    <source>
        <dbReference type="ARBA" id="ARBA00022692"/>
    </source>
</evidence>
<evidence type="ECO:0000259" key="8">
    <source>
        <dbReference type="PROSITE" id="PS50850"/>
    </source>
</evidence>
<dbReference type="CDD" id="cd17502">
    <property type="entry name" value="MFS_Azr1_MDR_like"/>
    <property type="match status" value="1"/>
</dbReference>
<dbReference type="InterPro" id="IPR036259">
    <property type="entry name" value="MFS_trans_sf"/>
</dbReference>
<dbReference type="eggNOG" id="COG0477">
    <property type="taxonomic scope" value="Bacteria"/>
</dbReference>
<feature type="transmembrane region" description="Helical" evidence="7">
    <location>
        <begin position="123"/>
        <end position="144"/>
    </location>
</feature>
<feature type="transmembrane region" description="Helical" evidence="7">
    <location>
        <begin position="156"/>
        <end position="178"/>
    </location>
</feature>
<keyword evidence="2" id="KW-0813">Transport</keyword>
<keyword evidence="5 7" id="KW-1133">Transmembrane helix</keyword>
<evidence type="ECO:0000256" key="7">
    <source>
        <dbReference type="SAM" id="Phobius"/>
    </source>
</evidence>
<organism evidence="9 10">
    <name type="scientific">Chloroflexus aurantiacus (strain ATCC 29366 / DSM 635 / J-10-fl)</name>
    <dbReference type="NCBI Taxonomy" id="324602"/>
    <lineage>
        <taxon>Bacteria</taxon>
        <taxon>Bacillati</taxon>
        <taxon>Chloroflexota</taxon>
        <taxon>Chloroflexia</taxon>
        <taxon>Chloroflexales</taxon>
        <taxon>Chloroflexineae</taxon>
        <taxon>Chloroflexaceae</taxon>
        <taxon>Chloroflexus</taxon>
    </lineage>
</organism>
<name>A9WJU2_CHLAA</name>
<accession>A9WJU2</accession>
<dbReference type="NCBIfam" id="TIGR00711">
    <property type="entry name" value="efflux_EmrB"/>
    <property type="match status" value="1"/>
</dbReference>
<dbReference type="HOGENOM" id="CLU_000960_2_5_0"/>
<evidence type="ECO:0000313" key="9">
    <source>
        <dbReference type="EMBL" id="ABY36558.1"/>
    </source>
</evidence>
<evidence type="ECO:0000256" key="5">
    <source>
        <dbReference type="ARBA" id="ARBA00022989"/>
    </source>
</evidence>
<dbReference type="PROSITE" id="PS50850">
    <property type="entry name" value="MFS"/>
    <property type="match status" value="1"/>
</dbReference>
<gene>
    <name evidence="9" type="ordered locus">Caur_3373</name>
</gene>
<keyword evidence="6 7" id="KW-0472">Membrane</keyword>
<dbReference type="EnsemblBacteria" id="ABY36558">
    <property type="protein sequence ID" value="ABY36558"/>
    <property type="gene ID" value="Caur_3373"/>
</dbReference>
<dbReference type="EMBL" id="CP000909">
    <property type="protein sequence ID" value="ABY36558.1"/>
    <property type="molecule type" value="Genomic_DNA"/>
</dbReference>
<feature type="transmembrane region" description="Helical" evidence="7">
    <location>
        <begin position="380"/>
        <end position="401"/>
    </location>
</feature>
<feature type="transmembrane region" description="Helical" evidence="7">
    <location>
        <begin position="67"/>
        <end position="86"/>
    </location>
</feature>
<reference evidence="10" key="1">
    <citation type="journal article" date="2011" name="BMC Genomics">
        <title>Complete genome sequence of the filamentous anoxygenic phototrophic bacterium Chloroflexus aurantiacus.</title>
        <authorList>
            <person name="Tang K.H."/>
            <person name="Barry K."/>
            <person name="Chertkov O."/>
            <person name="Dalin E."/>
            <person name="Han C.S."/>
            <person name="Hauser L.J."/>
            <person name="Honchak B.M."/>
            <person name="Karbach L.E."/>
            <person name="Land M.L."/>
            <person name="Lapidus A."/>
            <person name="Larimer F.W."/>
            <person name="Mikhailova N."/>
            <person name="Pitluck S."/>
            <person name="Pierson B.K."/>
            <person name="Blankenship R.E."/>
        </authorList>
    </citation>
    <scope>NUCLEOTIDE SEQUENCE [LARGE SCALE GENOMIC DNA]</scope>
    <source>
        <strain evidence="10">ATCC 29366 / DSM 635 / J-10-fl</strain>
    </source>
</reference>
<evidence type="ECO:0000256" key="1">
    <source>
        <dbReference type="ARBA" id="ARBA00004651"/>
    </source>
</evidence>
<comment type="subcellular location">
    <subcellularLocation>
        <location evidence="1">Cell membrane</location>
        <topology evidence="1">Multi-pass membrane protein</topology>
    </subcellularLocation>
</comment>
<proteinExistence type="predicted"/>
<dbReference type="InterPro" id="IPR011701">
    <property type="entry name" value="MFS"/>
</dbReference>
<dbReference type="Gene3D" id="1.20.1250.20">
    <property type="entry name" value="MFS general substrate transporter like domains"/>
    <property type="match status" value="1"/>
</dbReference>
<dbReference type="GO" id="GO:0055085">
    <property type="term" value="P:transmembrane transport"/>
    <property type="evidence" value="ECO:0000318"/>
    <property type="project" value="GO_Central"/>
</dbReference>
<dbReference type="FunFam" id="1.20.1250.20:FF:001004">
    <property type="entry name" value="Drug resistance transporter, EmrB/QacA subfamily"/>
    <property type="match status" value="1"/>
</dbReference>
<keyword evidence="10" id="KW-1185">Reference proteome</keyword>
<dbReference type="Proteomes" id="UP000002008">
    <property type="component" value="Chromosome"/>
</dbReference>
<protein>
    <submittedName>
        <fullName evidence="9">Drug resistance transporter, EmrB/QacA subfamily</fullName>
    </submittedName>
</protein>
<feature type="transmembrane region" description="Helical" evidence="7">
    <location>
        <begin position="98"/>
        <end position="117"/>
    </location>
</feature>
<feature type="transmembrane region" description="Helical" evidence="7">
    <location>
        <begin position="184"/>
        <end position="204"/>
    </location>
</feature>
<evidence type="ECO:0000256" key="6">
    <source>
        <dbReference type="ARBA" id="ARBA00023136"/>
    </source>
</evidence>
<feature type="transmembrane region" description="Helical" evidence="7">
    <location>
        <begin position="31"/>
        <end position="55"/>
    </location>
</feature>
<feature type="transmembrane region" description="Helical" evidence="7">
    <location>
        <begin position="350"/>
        <end position="368"/>
    </location>
</feature>
<dbReference type="AlphaFoldDB" id="A9WJU2"/>
<evidence type="ECO:0000313" key="10">
    <source>
        <dbReference type="Proteomes" id="UP000002008"/>
    </source>
</evidence>
<sequence>MNKPMTTTTSSPTATTVRIDYAVMLDQRSKVLILIGVLLGLFLSALDQTIVSTALPRIVADLQGIELIGWVSTSYLLASTAMVPIYGKLSDIYGRKYVLLFGIVVFLLGSLLCGLAADMTQLVVFRGLQGFGAAALTSTAFAIPADLFAPAERARYMGLFGAVFGLSSVVGPFIGGLLTDNLSWHWVFFVNLPLGVIALGFIVAKLPRLHSGLMPAIDYAGAATLLLTVIPFLLALTLDKNDYPWTSPLILSMFAVSAVGLVLFLLIERRAESPILPLHLFRIPTFTLTALIGVTVGATLFAAIFFLSLYLVNVLGVSATAAGTTLIPLTLSLVVGAMVSSQIVQRTGNYKWVIIVGMAIIVGSLWWLTTLTPDTSIWMVRLRMIALGLGLGPSMPILNLAMQNAVPRTDLGAATASRQFFQQIGQVVGSAVFGALLTGVLTTSLSTSLAPIQAQLPPDLAARFDSSALRNGMSAGEGASGEVVDPAVRIEQAIAEQFAVRRDLITRALRDADPAAIATLRSDPQLPAQQKAMLEMVETLPAAAREQALTQVLARLDEAEQTARAEGRALGQQISTALKNAFTDSVTTIYRYAVWLAVIGLILALFIPQLPLQRSYGQDLPPLME</sequence>
<dbReference type="STRING" id="324602.Caur_3373"/>
<dbReference type="FunFam" id="1.20.1720.10:FF:000004">
    <property type="entry name" value="EmrB/QacA family drug resistance transporter"/>
    <property type="match status" value="1"/>
</dbReference>
<dbReference type="PRINTS" id="PR01036">
    <property type="entry name" value="TCRTETB"/>
</dbReference>
<dbReference type="PANTHER" id="PTHR23501:SF197">
    <property type="entry name" value="COMD"/>
    <property type="match status" value="1"/>
</dbReference>
<feature type="transmembrane region" description="Helical" evidence="7">
    <location>
        <begin position="288"/>
        <end position="311"/>
    </location>
</feature>
<feature type="transmembrane region" description="Helical" evidence="7">
    <location>
        <begin position="317"/>
        <end position="338"/>
    </location>
</feature>
<dbReference type="InterPro" id="IPR020846">
    <property type="entry name" value="MFS_dom"/>
</dbReference>
<dbReference type="SUPFAM" id="SSF103473">
    <property type="entry name" value="MFS general substrate transporter"/>
    <property type="match status" value="1"/>
</dbReference>
<evidence type="ECO:0000256" key="2">
    <source>
        <dbReference type="ARBA" id="ARBA00022448"/>
    </source>
</evidence>
<dbReference type="FunCoup" id="A9WJU2">
    <property type="interactions" value="291"/>
</dbReference>
<feature type="transmembrane region" description="Helical" evidence="7">
    <location>
        <begin position="249"/>
        <end position="267"/>
    </location>
</feature>
<feature type="transmembrane region" description="Helical" evidence="7">
    <location>
        <begin position="589"/>
        <end position="607"/>
    </location>
</feature>
<keyword evidence="3" id="KW-1003">Cell membrane</keyword>
<dbReference type="Pfam" id="PF07690">
    <property type="entry name" value="MFS_1"/>
    <property type="match status" value="1"/>
</dbReference>
<feature type="domain" description="Major facilitator superfamily (MFS) profile" evidence="8">
    <location>
        <begin position="33"/>
        <end position="465"/>
    </location>
</feature>
<dbReference type="PANTHER" id="PTHR23501">
    <property type="entry name" value="MAJOR FACILITATOR SUPERFAMILY"/>
    <property type="match status" value="1"/>
</dbReference>
<dbReference type="PATRIC" id="fig|324602.8.peg.3795"/>